<keyword evidence="3" id="KW-1133">Transmembrane helix</keyword>
<evidence type="ECO:0000256" key="1">
    <source>
        <dbReference type="ARBA" id="ARBA00022614"/>
    </source>
</evidence>
<keyword evidence="3" id="KW-0812">Transmembrane</keyword>
<comment type="caution">
    <text evidence="4">The sequence shown here is derived from an EMBL/GenBank/DDBJ whole genome shotgun (WGS) entry which is preliminary data.</text>
</comment>
<feature type="transmembrane region" description="Helical" evidence="3">
    <location>
        <begin position="366"/>
        <end position="390"/>
    </location>
</feature>
<gene>
    <name evidence="4" type="ORF">GWK10_14975</name>
</gene>
<dbReference type="AlphaFoldDB" id="A0A6M0CXV5"/>
<dbReference type="PANTHER" id="PTHR46652:SF3">
    <property type="entry name" value="LEUCINE-RICH REPEAT-CONTAINING PROTEIN 9"/>
    <property type="match status" value="1"/>
</dbReference>
<name>A0A6M0CXV5_9FLAO</name>
<dbReference type="PROSITE" id="PS51450">
    <property type="entry name" value="LRR"/>
    <property type="match status" value="2"/>
</dbReference>
<sequence>MFLFFFGVFSLNLFGQKLTDRDLNEEQFAALLTLNKVIPEIDFEEKGVAGFYQYYENTRKIEIPCSDIEGETIDDISIFSTLPKVEEILFFGCSNNDFSSLKNSSKLKTLRIYEHKTLLDLTTVFQIKQLENLVINEVSNVSENELQGIGFLKNLLTLSIENSDITDLSPIVDLNKLEKISVASCNISKTENWNALAQLREVSLTGCGLTNLDFLTSHEKLEVLSVSQNKLQKLSLNFKGLKTLWVASNELTKVTGFANSKDLGLINLGYNKLEDITELIDLENIEFLNISYNNISDICFLSSKQTLSNLDISNNPIGDASCLKALINLETFDGSSNRLSIYPCSPRTLEELKSNNSSCNSLEKGLYWSLNNLFYILAAIIVFVIVMVFISRSMNRKTE</sequence>
<dbReference type="Proteomes" id="UP000474296">
    <property type="component" value="Unassembled WGS sequence"/>
</dbReference>
<evidence type="ECO:0000313" key="4">
    <source>
        <dbReference type="EMBL" id="NER18520.1"/>
    </source>
</evidence>
<dbReference type="InterPro" id="IPR032675">
    <property type="entry name" value="LRR_dom_sf"/>
</dbReference>
<dbReference type="EMBL" id="JAABOQ010000006">
    <property type="protein sequence ID" value="NER18520.1"/>
    <property type="molecule type" value="Genomic_DNA"/>
</dbReference>
<organism evidence="4 5">
    <name type="scientific">Spongiivirga citrea</name>
    <dbReference type="NCBI Taxonomy" id="1481457"/>
    <lineage>
        <taxon>Bacteria</taxon>
        <taxon>Pseudomonadati</taxon>
        <taxon>Bacteroidota</taxon>
        <taxon>Flavobacteriia</taxon>
        <taxon>Flavobacteriales</taxon>
        <taxon>Flavobacteriaceae</taxon>
        <taxon>Spongiivirga</taxon>
    </lineage>
</organism>
<protein>
    <recommendedName>
        <fullName evidence="6">Leucine-rich repeat domain-containing protein</fullName>
    </recommendedName>
</protein>
<accession>A0A6M0CXV5</accession>
<evidence type="ECO:0000256" key="2">
    <source>
        <dbReference type="ARBA" id="ARBA00022737"/>
    </source>
</evidence>
<keyword evidence="1" id="KW-0433">Leucine-rich repeat</keyword>
<evidence type="ECO:0008006" key="6">
    <source>
        <dbReference type="Google" id="ProtNLM"/>
    </source>
</evidence>
<evidence type="ECO:0000313" key="5">
    <source>
        <dbReference type="Proteomes" id="UP000474296"/>
    </source>
</evidence>
<dbReference type="SUPFAM" id="SSF52058">
    <property type="entry name" value="L domain-like"/>
    <property type="match status" value="1"/>
</dbReference>
<keyword evidence="3" id="KW-0472">Membrane</keyword>
<dbReference type="Gene3D" id="3.80.10.10">
    <property type="entry name" value="Ribonuclease Inhibitor"/>
    <property type="match status" value="1"/>
</dbReference>
<dbReference type="RefSeq" id="WP_164033206.1">
    <property type="nucleotide sequence ID" value="NZ_JAABOQ010000006.1"/>
</dbReference>
<evidence type="ECO:0000256" key="3">
    <source>
        <dbReference type="SAM" id="Phobius"/>
    </source>
</evidence>
<reference evidence="4 5" key="1">
    <citation type="submission" date="2020-01" db="EMBL/GenBank/DDBJ databases">
        <title>Spongiivirga citrea KCTC 32990T.</title>
        <authorList>
            <person name="Wang G."/>
        </authorList>
    </citation>
    <scope>NUCLEOTIDE SEQUENCE [LARGE SCALE GENOMIC DNA]</scope>
    <source>
        <strain evidence="4 5">KCTC 32990</strain>
    </source>
</reference>
<dbReference type="InterPro" id="IPR001611">
    <property type="entry name" value="Leu-rich_rpt"/>
</dbReference>
<dbReference type="InterPro" id="IPR050836">
    <property type="entry name" value="SDS22/Internalin_LRR"/>
</dbReference>
<dbReference type="PANTHER" id="PTHR46652">
    <property type="entry name" value="LEUCINE-RICH REPEAT AND IQ DOMAIN-CONTAINING PROTEIN 1-RELATED"/>
    <property type="match status" value="1"/>
</dbReference>
<keyword evidence="5" id="KW-1185">Reference proteome</keyword>
<proteinExistence type="predicted"/>
<keyword evidence="2" id="KW-0677">Repeat</keyword>